<reference evidence="3 4" key="1">
    <citation type="submission" date="2017-04" db="EMBL/GenBank/DDBJ databases">
        <title>Draft genome sequence of Zooshikella ganghwensis VG4 isolated from Red Sea sediments.</title>
        <authorList>
            <person name="Rehman Z."/>
            <person name="Alam I."/>
            <person name="Kamau A."/>
            <person name="Bajic V."/>
            <person name="Leiknes T."/>
        </authorList>
    </citation>
    <scope>NUCLEOTIDE SEQUENCE [LARGE SCALE GENOMIC DNA]</scope>
    <source>
        <strain evidence="3 4">VG4</strain>
    </source>
</reference>
<feature type="transmembrane region" description="Helical" evidence="2">
    <location>
        <begin position="387"/>
        <end position="411"/>
    </location>
</feature>
<dbReference type="Gene3D" id="3.30.2090.10">
    <property type="entry name" value="Multidrug efflux transporter AcrB TolC docking domain, DN and DC subdomains"/>
    <property type="match status" value="2"/>
</dbReference>
<feature type="transmembrane region" description="Helical" evidence="2">
    <location>
        <begin position="965"/>
        <end position="986"/>
    </location>
</feature>
<feature type="transmembrane region" description="Helical" evidence="2">
    <location>
        <begin position="432"/>
        <end position="457"/>
    </location>
</feature>
<feature type="transmembrane region" description="Helical" evidence="2">
    <location>
        <begin position="894"/>
        <end position="914"/>
    </location>
</feature>
<feature type="transmembrane region" description="Helical" evidence="2">
    <location>
        <begin position="463"/>
        <end position="483"/>
    </location>
</feature>
<dbReference type="GO" id="GO:0005886">
    <property type="term" value="C:plasma membrane"/>
    <property type="evidence" value="ECO:0007669"/>
    <property type="project" value="TreeGrafter"/>
</dbReference>
<dbReference type="PANTHER" id="PTHR32063">
    <property type="match status" value="1"/>
</dbReference>
<dbReference type="Gene3D" id="1.20.1640.10">
    <property type="entry name" value="Multidrug efflux transporter AcrB transmembrane domain"/>
    <property type="match status" value="2"/>
</dbReference>
<feature type="coiled-coil region" evidence="1">
    <location>
        <begin position="99"/>
        <end position="126"/>
    </location>
</feature>
<dbReference type="RefSeq" id="WP_094788263.1">
    <property type="nucleotide sequence ID" value="NZ_NDXW01000001.1"/>
</dbReference>
<dbReference type="AlphaFoldDB" id="A0A4P9VQH7"/>
<proteinExistence type="predicted"/>
<dbReference type="PRINTS" id="PR00702">
    <property type="entry name" value="ACRIFLAVINRP"/>
</dbReference>
<evidence type="ECO:0000256" key="2">
    <source>
        <dbReference type="SAM" id="Phobius"/>
    </source>
</evidence>
<protein>
    <submittedName>
        <fullName evidence="3">AcrB/AcrD/AcrF family protein</fullName>
    </submittedName>
</protein>
<accession>A0A4P9VQH7</accession>
<keyword evidence="4" id="KW-1185">Reference proteome</keyword>
<name>A0A4P9VQH7_9GAMM</name>
<keyword evidence="2" id="KW-0812">Transmembrane</keyword>
<feature type="transmembrane region" description="Helical" evidence="2">
    <location>
        <begin position="920"/>
        <end position="944"/>
    </location>
</feature>
<keyword evidence="1" id="KW-0175">Coiled coil</keyword>
<dbReference type="Gene3D" id="3.30.70.1430">
    <property type="entry name" value="Multidrug efflux transporter AcrB pore domain"/>
    <property type="match status" value="2"/>
</dbReference>
<dbReference type="InterPro" id="IPR001036">
    <property type="entry name" value="Acrflvin-R"/>
</dbReference>
<comment type="caution">
    <text evidence="3">The sequence shown here is derived from an EMBL/GenBank/DDBJ whole genome shotgun (WGS) entry which is preliminary data.</text>
</comment>
<dbReference type="InterPro" id="IPR027463">
    <property type="entry name" value="AcrB_DN_DC_subdom"/>
</dbReference>
<feature type="transmembrane region" description="Helical" evidence="2">
    <location>
        <begin position="992"/>
        <end position="1019"/>
    </location>
</feature>
<evidence type="ECO:0000313" key="4">
    <source>
        <dbReference type="Proteomes" id="UP000257039"/>
    </source>
</evidence>
<sequence length="1055" mass="117871">MWLRSLIENHKLTNLLFILVLLMGYLVYLQLPREQDPSINFNWVQITTLLPGASAQDIEKKITDVLEEELEKIQNIKFVSSTSREGVSSILVRFQDISSRLFDKRMVDLRREINNVEDELPEEAESPTIYEITTANAFPTATVVISGPADDENLRRQAIILENELTRTKGVDRVQLTGERDPEIQIRFDVGKIQLLGISPTAVADTIRTFYRDISAGSARVGEDQWLIRIEGTTTDPDELAQLPVLINQGAQSEVRLGEIAEVVWARAKADRLVRFQGRPAVMFAVMKQESTNTLELVERINHLIEEKKKFSKELGVNYTLIDDQTLITRNALSIMENNALIGLIFVLFVTWFFLGSRISLLVTIGIPFTLAGTFIMLKVFDQTLNTSVLLAIVIALGMLVDDAVVVVESINNKIRSGLKGIHAAWTGLTEVIGPVTASVLTTMAAFLPLMLLPGILGKFMMVIPLVVTTALAVSLIEAYWMLPGHIIAAKVSFARASVIDNLRQRIIHKLKVYYGYTLIKIMRHPKKTISALVLLFAAALSAVESGVIRVDFFAADTIRLFYVNVEMPTSSSLDETMEKMLEVEKHVARNLEDYEVRSVVSYAGQMFTETAPMFGEHLGQIMVSLQPREEGFRSVEQIIEDMRSDVLQVIGPTNTSFLKLAGGPPTSKPISVKVRGKEYRELRQATDALKTFIATDERFRDISDDDSKGRYGLTLKLNNDAINRLDIVPNDVYRTIKMLVDGEIVSYVQHEGEQVALRIKSTSAVENNYHDINELLRLSVPTRSGDNVPLKELIVVQSEQVKGNLRHYNFLRTITLESDIDKQNIDTVAANNLIKDYWETIAKNYPNVSLDFSGELDDIQESIDAIAMLFMLGIGLMYLILSTQFQSYFQPLMVLITVPMAFTGVVLGLFVSGNPLSLFTMYGIVALAGIAVNAAIVLISTANKNLAKGMSLIHAIFYASRRRMLPILITTLTTIAGLFSLAVGLGGHSLIWSPVATAIVWGLFFSTFLTLFVVPALYQMSMYRVANKRNMTLFVAQNQDSQKSEIYNNNEINK</sequence>
<dbReference type="PANTHER" id="PTHR32063:SF33">
    <property type="entry name" value="RND SUPERFAMILY EFFLUX PUMP PERMEASE COMPONENT"/>
    <property type="match status" value="1"/>
</dbReference>
<evidence type="ECO:0000256" key="1">
    <source>
        <dbReference type="SAM" id="Coils"/>
    </source>
</evidence>
<gene>
    <name evidence="3" type="ORF">B9G39_18500</name>
</gene>
<dbReference type="EMBL" id="NDXW01000001">
    <property type="protein sequence ID" value="RDH45276.1"/>
    <property type="molecule type" value="Genomic_DNA"/>
</dbReference>
<dbReference type="GO" id="GO:0042910">
    <property type="term" value="F:xenobiotic transmembrane transporter activity"/>
    <property type="evidence" value="ECO:0007669"/>
    <property type="project" value="TreeGrafter"/>
</dbReference>
<dbReference type="SUPFAM" id="SSF82866">
    <property type="entry name" value="Multidrug efflux transporter AcrB transmembrane domain"/>
    <property type="match status" value="2"/>
</dbReference>
<dbReference type="SUPFAM" id="SSF82693">
    <property type="entry name" value="Multidrug efflux transporter AcrB pore domain, PN1, PN2, PC1 and PC2 subdomains"/>
    <property type="match status" value="3"/>
</dbReference>
<feature type="transmembrane region" description="Helical" evidence="2">
    <location>
        <begin position="362"/>
        <end position="381"/>
    </location>
</feature>
<dbReference type="SUPFAM" id="SSF82714">
    <property type="entry name" value="Multidrug efflux transporter AcrB TolC docking domain, DN and DC subdomains"/>
    <property type="match status" value="2"/>
</dbReference>
<keyword evidence="2" id="KW-0472">Membrane</keyword>
<evidence type="ECO:0000313" key="3">
    <source>
        <dbReference type="EMBL" id="RDH45276.1"/>
    </source>
</evidence>
<dbReference type="Pfam" id="PF00873">
    <property type="entry name" value="ACR_tran"/>
    <property type="match status" value="1"/>
</dbReference>
<dbReference type="Gene3D" id="3.30.70.1320">
    <property type="entry name" value="Multidrug efflux transporter AcrB pore domain like"/>
    <property type="match status" value="1"/>
</dbReference>
<feature type="transmembrane region" description="Helical" evidence="2">
    <location>
        <begin position="864"/>
        <end position="882"/>
    </location>
</feature>
<feature type="transmembrane region" description="Helical" evidence="2">
    <location>
        <begin position="338"/>
        <end position="355"/>
    </location>
</feature>
<feature type="transmembrane region" description="Helical" evidence="2">
    <location>
        <begin position="12"/>
        <end position="31"/>
    </location>
</feature>
<keyword evidence="2" id="KW-1133">Transmembrane helix</keyword>
<dbReference type="Proteomes" id="UP000257039">
    <property type="component" value="Unassembled WGS sequence"/>
</dbReference>
<feature type="transmembrane region" description="Helical" evidence="2">
    <location>
        <begin position="530"/>
        <end position="549"/>
    </location>
</feature>
<dbReference type="Gene3D" id="3.30.70.1440">
    <property type="entry name" value="Multidrug efflux transporter AcrB pore domain"/>
    <property type="match status" value="1"/>
</dbReference>
<organism evidence="3 4">
    <name type="scientific">Zooshikella ganghwensis</name>
    <dbReference type="NCBI Taxonomy" id="202772"/>
    <lineage>
        <taxon>Bacteria</taxon>
        <taxon>Pseudomonadati</taxon>
        <taxon>Pseudomonadota</taxon>
        <taxon>Gammaproteobacteria</taxon>
        <taxon>Oceanospirillales</taxon>
        <taxon>Zooshikellaceae</taxon>
        <taxon>Zooshikella</taxon>
    </lineage>
</organism>